<protein>
    <submittedName>
        <fullName evidence="2">Uncharacterized protein</fullName>
    </submittedName>
</protein>
<feature type="region of interest" description="Disordered" evidence="1">
    <location>
        <begin position="1"/>
        <end position="24"/>
    </location>
</feature>
<dbReference type="EMBL" id="SNXY01000008">
    <property type="protein sequence ID" value="TDP84243.1"/>
    <property type="molecule type" value="Genomic_DNA"/>
</dbReference>
<dbReference type="Proteomes" id="UP000294547">
    <property type="component" value="Unassembled WGS sequence"/>
</dbReference>
<dbReference type="AlphaFoldDB" id="A0A4R6RDG8"/>
<proteinExistence type="predicted"/>
<evidence type="ECO:0000313" key="2">
    <source>
        <dbReference type="EMBL" id="TDP84243.1"/>
    </source>
</evidence>
<name>A0A4R6RDG8_9HYPH</name>
<comment type="caution">
    <text evidence="2">The sequence shown here is derived from an EMBL/GenBank/DDBJ whole genome shotgun (WGS) entry which is preliminary data.</text>
</comment>
<keyword evidence="3" id="KW-1185">Reference proteome</keyword>
<dbReference type="RefSeq" id="WP_126540228.1">
    <property type="nucleotide sequence ID" value="NZ_BSPM01000002.1"/>
</dbReference>
<reference evidence="2 3" key="1">
    <citation type="submission" date="2019-03" db="EMBL/GenBank/DDBJ databases">
        <title>Genomic Encyclopedia of Type Strains, Phase IV (KMG-IV): sequencing the most valuable type-strain genomes for metagenomic binning, comparative biology and taxonomic classification.</title>
        <authorList>
            <person name="Goeker M."/>
        </authorList>
    </citation>
    <scope>NUCLEOTIDE SEQUENCE [LARGE SCALE GENOMIC DNA]</scope>
    <source>
        <strain evidence="2 3">DSM 102969</strain>
    </source>
</reference>
<organism evidence="2 3">
    <name type="scientific">Oharaeibacter diazotrophicus</name>
    <dbReference type="NCBI Taxonomy" id="1920512"/>
    <lineage>
        <taxon>Bacteria</taxon>
        <taxon>Pseudomonadati</taxon>
        <taxon>Pseudomonadota</taxon>
        <taxon>Alphaproteobacteria</taxon>
        <taxon>Hyphomicrobiales</taxon>
        <taxon>Pleomorphomonadaceae</taxon>
        <taxon>Oharaeibacter</taxon>
    </lineage>
</organism>
<gene>
    <name evidence="2" type="ORF">EDD54_2848</name>
</gene>
<evidence type="ECO:0000313" key="3">
    <source>
        <dbReference type="Proteomes" id="UP000294547"/>
    </source>
</evidence>
<evidence type="ECO:0000256" key="1">
    <source>
        <dbReference type="SAM" id="MobiDB-lite"/>
    </source>
</evidence>
<sequence length="108" mass="12499">MRKRLEPSVAASKQRRYREKQRADGIPTANMVAIATFRILLSGKSPKAKAKRNELEDLVTAYLVDRHPELTERGIEHRFDEMVREASRMCTFGYFDIDKRNGDTEDPT</sequence>
<accession>A0A4R6RDG8</accession>